<accession>A0A109MXB1</accession>
<organism evidence="2 3">
    <name type="scientific">Peribacillus simplex</name>
    <dbReference type="NCBI Taxonomy" id="1478"/>
    <lineage>
        <taxon>Bacteria</taxon>
        <taxon>Bacillati</taxon>
        <taxon>Bacillota</taxon>
        <taxon>Bacilli</taxon>
        <taxon>Bacillales</taxon>
        <taxon>Bacillaceae</taxon>
        <taxon>Peribacillus</taxon>
    </lineage>
</organism>
<sequence>MVQLIKKIKHLYIALILFVLSFILNFPFPHQVPYGAAIAFRLGIPIESEHGIQYVGVLAVILLLISLFFLVQAVGMHPARFFTLAVIIAWFAPHFLANTYQKHFASDIYAVSYDRGSSTCRFDMEDKTTLHGVCELPFENYSKKDVQFKIQLIGRYDDDDSKLVSLMNTETPYKVILRGKERNRLRIEMDIDVSGMKENQISGQLDQIDIIMKSGERIRWL</sequence>
<evidence type="ECO:0000313" key="2">
    <source>
        <dbReference type="EMBL" id="KWW17622.1"/>
    </source>
</evidence>
<feature type="transmembrane region" description="Helical" evidence="1">
    <location>
        <begin position="12"/>
        <end position="32"/>
    </location>
</feature>
<proteinExistence type="predicted"/>
<keyword evidence="1" id="KW-1133">Transmembrane helix</keyword>
<gene>
    <name evidence="2" type="ORF">AS888_21630</name>
</gene>
<feature type="transmembrane region" description="Helical" evidence="1">
    <location>
        <begin position="52"/>
        <end position="71"/>
    </location>
</feature>
<evidence type="ECO:0000313" key="3">
    <source>
        <dbReference type="Proteomes" id="UP000064189"/>
    </source>
</evidence>
<evidence type="ECO:0000256" key="1">
    <source>
        <dbReference type="SAM" id="Phobius"/>
    </source>
</evidence>
<comment type="caution">
    <text evidence="2">The sequence shown here is derived from an EMBL/GenBank/DDBJ whole genome shotgun (WGS) entry which is preliminary data.</text>
</comment>
<dbReference type="EMBL" id="LNNH01000027">
    <property type="protein sequence ID" value="KWW17622.1"/>
    <property type="molecule type" value="Genomic_DNA"/>
</dbReference>
<keyword evidence="1" id="KW-0472">Membrane</keyword>
<name>A0A109MXB1_9BACI</name>
<dbReference type="Proteomes" id="UP000064189">
    <property type="component" value="Unassembled WGS sequence"/>
</dbReference>
<protein>
    <submittedName>
        <fullName evidence="2">Uncharacterized protein</fullName>
    </submittedName>
</protein>
<dbReference type="AlphaFoldDB" id="A0A109MXB1"/>
<feature type="transmembrane region" description="Helical" evidence="1">
    <location>
        <begin position="78"/>
        <end position="96"/>
    </location>
</feature>
<keyword evidence="1" id="KW-0812">Transmembrane</keyword>
<reference evidence="2 3" key="1">
    <citation type="submission" date="2015-11" db="EMBL/GenBank/DDBJ databases">
        <title>Genome Sequence of Bacillus simplex strain VanAntwerpen2.</title>
        <authorList>
            <person name="Couger M.B."/>
        </authorList>
    </citation>
    <scope>NUCLEOTIDE SEQUENCE [LARGE SCALE GENOMIC DNA]</scope>
    <source>
        <strain evidence="2 3">VanAntwerpen02</strain>
    </source>
</reference>
<keyword evidence="3" id="KW-1185">Reference proteome</keyword>